<feature type="coiled-coil region" evidence="1">
    <location>
        <begin position="438"/>
        <end position="670"/>
    </location>
</feature>
<sequence>MLQKWKSVLTNWINCYFNDEDKTTLSVTLETLVEIISHLRENFNLDESKSSLLEAHTINDFISEKYPYFKFENGTTTPMCEQEVYIAASLLLYFVCVNSKNVHIKSAMCKKLSGEDQEVILKFSKFLMACAQISCDDVLAAIRDSCMQEISGSSEQFTVSETPPALRSLHSEVRRLQAALDAERFDRNFLQEELSRTNFKLQKLLNDKEQCKLEILNLKAKISLCCGDNKESKISEPSENNSAKLKKQLEEAEERLASVQEQMDDLQHERDVFKTKLDEIKQQYDTLLNLNQQEIIRATQLAEELEIERRQTQSLQELVSELQQHNRLNGLDTSQLECDDIYVSMNSPQNNTSVCSEACANVIEVQLSEERAKIVDLQQQIQNLEGQLNDLTKRYEDEKQSFTNIVIKKDNEILSLKNRIDEELETKITMKLHFDNEVNKLSSDFSEMEQKLKETTQSSKQIIESKMDEIQTLQEEKISLLHSLNNETAKLENVIKNLQSDIAVEKAAKIKLSEEFDKKVMLLNDKVLNKNNELFELQDKIIKNGEEIENLQRQLKKEKELKDDLSNKHNNDIMNLSLQKTELEKELHQKSKQLVELEIQLKQYADMSTELKKKVDYLNNCCTQSQEECKLLNENKERLLNDIKNRDIKLDKSEKEMENLEKGFHEMSEKLTCSLNESQATIHTLKSQLQDEIEYKLRLQKTISDMEKVLFEKDDTIAQTCKEKEDVILALNEKINKLSGDVEKKDMDIKEFNDNLLAKTKMVDDLQKDFNSETTKLATKLSDMEKILKDSKAKSSTTIENLELTVQKLNLEIEKLIDLNKDIQQKLVVAENEKSLLVQKLSEEIVQRNNIEKEYLQKCSAFNNTTLQYNEEILKYRDQITHLKENLQTIENEHIKKCTDNKTLEWNISQTLQNHKNILVKKDTDLQELLSEVNEVKALNVDLQNQLKTHLAKHDQSIEALKREHEQLRKTLEQENSRLRVAMEEKNCIIKKLESDMESLLHQLEKVKLDYDVDKGKWEKSKCNMDDMIKKKDIQINEYNLKVNLLNEKNAVLTKQNNNNVEIIQNTNKEIEQLRKTCAHHALGNSELEGSLAMEKAVRDSLESEKQNLQEQNRILLQKTFEDQVSYKVLEAERDALLNEKTIMIQELLEEKSVRKIIEEEKETVMLEKNHIEVELNSLNCFKNTLLQEKECLTQQLVEEGLNKKILEDEKFKIADIKAELDEKLATEILNRMHVEKQLNSSAIVNENLSEEISKLKTMINALENEKLKLYQQVESFILQKEDSLVQINQLNRDVQELTDLKNKINSEKSEVCQEKDSLIKITNDLRLELEQITAEKKNLNQKCEELMQKYSIDLNNSEEQIQNITSEYNVLKSDYKNLQGENEIITSIMANVFDNIIAKIKYTNHAHLLENVLISNLETAEKFRSITEIVSCIIEDLSSSKNMEKYMEQKIAELKNTEKENQLLISKLQDDLQNLHTIVEEYKNKLIQEDQALESKASDIRKLQTQNDTLHNELTTIKVQLDEKVHSLKDKLIDNENLTDKLKETYECQIDNLNMMVTKLTTYLKDKTTELDSVGLERDKLQASLEQNIKDIKSFEDEIKSHKQIHEKLISEFDSERQVLKNMVTVTESVMDDQKASLNKVISGYIKTIDTLQEEITALKDLVDAEKNNSLTKLKEKENAFEALFQDLNVLRREKESLENRLQSEMATSHNTVTQLTVDKGTLLSSLDKCKKDIACKDEAYQELKIKLDQIVKERDTLNEEINEFKINNCLLQEKLQSDTELINKVPALEKENTTLLMEKIELIKQINALNVKVEENIVNSKNITKLEKIKVDLEETVNKQASELSNMKSQLECVVNENKKQQNAFDSEKLNLTNKCSLLQEYQEKATKELDERQKEIDVLEKNIDMLICERDEAISSLRNSDSEIEELNKIIIEERKAKEHYINEMAKLKLDVSDLRQRLDEAKQDLEVINVLRKENEELYQLVGERETFSASSHDKSSQRYQNKVEMELRQLQNQVDNTSTDTHTSTDSFKTISDLEMILQDKNRAITSLQSDITFLKTLVGESENKLLDVTKDLELSKENCQQLSSQLKKIVHQKNEEIAELKKQVTKMSATENRATQIIKLSARYQAMILKRVAELKTNTILKELTNFGNSTNCDNDIRRNLNAGSVTMEDLENFLDTTDRHLKRCAERQIALQKERDRLSEVNRITESEVINMRKFLTELSVSVKTFNSVKELYGQKLSRVVSLQRTVRREILNLDGQINDPTMCKLERGYAAVMQDLSECAMNMERWVERCMGRTISSEKIKQAFASELDRVSLASSSFQNTSLEVQLEELESSFQKLLEEVNRARNGEGVKDAQSVTVLEVRAEYEDKLNRMKAKMKQLYQEQISLFKERQKDEIANLERELEETRNKLEESSRAYEKHIRSLTTELWNVGEKFLMKKDEAEWLRKTQRSGSLMSLQHVHSSGLVVPPEEPCRPSDSHSLRSLPVTNNTKETRGVHMSDEEGEVFDNRWLKELSSTPRRERESIPPGQRLSELRWRNSLCPPHLKSSYPAETQFAPALHEEDIKMSSMSLGGRAVRKEVGITAYKKPGPPTPSKQAGRLSATDSELRESLRVETEPSASRKTSTPSRLRSLFRSNKNETAEVSTNALSVNESKEKLHGGEAKGVLISKY</sequence>
<feature type="coiled-coil region" evidence="1">
    <location>
        <begin position="1441"/>
        <end position="1521"/>
    </location>
</feature>
<feature type="region of interest" description="Disordered" evidence="2">
    <location>
        <begin position="2472"/>
        <end position="2497"/>
    </location>
</feature>
<keyword evidence="4" id="KW-1185">Reference proteome</keyword>
<feature type="coiled-coil region" evidence="1">
    <location>
        <begin position="926"/>
        <end position="1147"/>
    </location>
</feature>
<feature type="coiled-coil region" evidence="1">
    <location>
        <begin position="1825"/>
        <end position="2025"/>
    </location>
</feature>
<feature type="region of interest" description="Disordered" evidence="2">
    <location>
        <begin position="2589"/>
        <end position="2677"/>
    </location>
</feature>
<feature type="coiled-coil region" evidence="1">
    <location>
        <begin position="2089"/>
        <end position="2116"/>
    </location>
</feature>
<feature type="compositionally biased region" description="Polar residues" evidence="2">
    <location>
        <begin position="2624"/>
        <end position="2635"/>
    </location>
</feature>
<feature type="coiled-coil region" evidence="1">
    <location>
        <begin position="1246"/>
        <end position="1382"/>
    </location>
</feature>
<feature type="coiled-coil region" evidence="1">
    <location>
        <begin position="749"/>
        <end position="840"/>
    </location>
</feature>
<dbReference type="Proteomes" id="UP001497472">
    <property type="component" value="Unassembled WGS sequence"/>
</dbReference>
<dbReference type="PANTHER" id="PTHR23159">
    <property type="entry name" value="CENTROSOMAL PROTEIN 2"/>
    <property type="match status" value="1"/>
</dbReference>
<keyword evidence="1" id="KW-0175">Coiled coil</keyword>
<comment type="caution">
    <text evidence="3">The sequence shown here is derived from an EMBL/GenBank/DDBJ whole genome shotgun (WGS) entry which is preliminary data.</text>
</comment>
<feature type="coiled-coil region" evidence="1">
    <location>
        <begin position="360"/>
        <end position="401"/>
    </location>
</feature>
<name>A0AAV1JUB0_9NEOP</name>
<accession>A0AAV1JUB0</accession>
<feature type="coiled-coil region" evidence="1">
    <location>
        <begin position="2328"/>
        <end position="2434"/>
    </location>
</feature>
<feature type="coiled-coil region" evidence="1">
    <location>
        <begin position="173"/>
        <end position="325"/>
    </location>
</feature>
<proteinExistence type="predicted"/>
<evidence type="ECO:0000256" key="1">
    <source>
        <dbReference type="SAM" id="Coils"/>
    </source>
</evidence>
<feature type="compositionally biased region" description="Basic and acidic residues" evidence="2">
    <location>
        <begin position="2478"/>
        <end position="2487"/>
    </location>
</feature>
<evidence type="ECO:0000256" key="2">
    <source>
        <dbReference type="SAM" id="MobiDB-lite"/>
    </source>
</evidence>
<gene>
    <name evidence="3" type="ORF">LNINA_LOCUS12038</name>
</gene>
<organism evidence="3 4">
    <name type="scientific">Leptosia nina</name>
    <dbReference type="NCBI Taxonomy" id="320188"/>
    <lineage>
        <taxon>Eukaryota</taxon>
        <taxon>Metazoa</taxon>
        <taxon>Ecdysozoa</taxon>
        <taxon>Arthropoda</taxon>
        <taxon>Hexapoda</taxon>
        <taxon>Insecta</taxon>
        <taxon>Pterygota</taxon>
        <taxon>Neoptera</taxon>
        <taxon>Endopterygota</taxon>
        <taxon>Lepidoptera</taxon>
        <taxon>Glossata</taxon>
        <taxon>Ditrysia</taxon>
        <taxon>Papilionoidea</taxon>
        <taxon>Pieridae</taxon>
        <taxon>Pierinae</taxon>
        <taxon>Leptosia</taxon>
    </lineage>
</organism>
<dbReference type="EMBL" id="CAVLEF010000203">
    <property type="protein sequence ID" value="CAK1553018.1"/>
    <property type="molecule type" value="Genomic_DNA"/>
</dbReference>
<feature type="compositionally biased region" description="Basic and acidic residues" evidence="2">
    <location>
        <begin position="2659"/>
        <end position="2668"/>
    </location>
</feature>
<dbReference type="SUPFAM" id="SSF90257">
    <property type="entry name" value="Myosin rod fragments"/>
    <property type="match status" value="1"/>
</dbReference>
<evidence type="ECO:0000313" key="3">
    <source>
        <dbReference type="EMBL" id="CAK1553018.1"/>
    </source>
</evidence>
<reference evidence="3 4" key="1">
    <citation type="submission" date="2023-11" db="EMBL/GenBank/DDBJ databases">
        <authorList>
            <person name="Okamura Y."/>
        </authorList>
    </citation>
    <scope>NUCLEOTIDE SEQUENCE [LARGE SCALE GENOMIC DNA]</scope>
</reference>
<feature type="coiled-coil region" evidence="1">
    <location>
        <begin position="1579"/>
        <end position="1613"/>
    </location>
</feature>
<evidence type="ECO:0000313" key="4">
    <source>
        <dbReference type="Proteomes" id="UP001497472"/>
    </source>
</evidence>
<feature type="coiled-coil region" evidence="1">
    <location>
        <begin position="1650"/>
        <end position="1709"/>
    </location>
</feature>
<feature type="coiled-coil region" evidence="1">
    <location>
        <begin position="1742"/>
        <end position="1769"/>
    </location>
</feature>
<protein>
    <submittedName>
        <fullName evidence="3">Uncharacterized protein</fullName>
    </submittedName>
</protein>
<feature type="compositionally biased region" description="Basic and acidic residues" evidence="2">
    <location>
        <begin position="2612"/>
        <end position="2622"/>
    </location>
</feature>
<feature type="compositionally biased region" description="Polar residues" evidence="2">
    <location>
        <begin position="2648"/>
        <end position="2658"/>
    </location>
</feature>
<dbReference type="PANTHER" id="PTHR23159:SF60">
    <property type="entry name" value="SPINDLE ASSEMBLY ABNORMAL PROTEIN 4"/>
    <property type="match status" value="1"/>
</dbReference>